<evidence type="ECO:0000259" key="7">
    <source>
        <dbReference type="Pfam" id="PF13883"/>
    </source>
</evidence>
<dbReference type="GO" id="GO:0005615">
    <property type="term" value="C:extracellular space"/>
    <property type="evidence" value="ECO:0007669"/>
    <property type="project" value="UniProtKB-UniRule"/>
</dbReference>
<dbReference type="Proteomes" id="UP001591681">
    <property type="component" value="Unassembled WGS sequence"/>
</dbReference>
<dbReference type="Gene3D" id="2.30.110.10">
    <property type="entry name" value="Electron Transport, Fmn-binding Protein, Chain A"/>
    <property type="match status" value="1"/>
</dbReference>
<dbReference type="PANTHER" id="PTHR13343">
    <property type="entry name" value="CREG1 PROTEIN"/>
    <property type="match status" value="1"/>
</dbReference>
<dbReference type="EMBL" id="JBHFQA010000014">
    <property type="protein sequence ID" value="KAL2087423.1"/>
    <property type="molecule type" value="Genomic_DNA"/>
</dbReference>
<comment type="caution">
    <text evidence="8">The sequence shown here is derived from an EMBL/GenBank/DDBJ whole genome shotgun (WGS) entry which is preliminary data.</text>
</comment>
<protein>
    <recommendedName>
        <fullName evidence="7">CREG-like beta-barrel domain-containing protein</fullName>
    </recommendedName>
</protein>
<evidence type="ECO:0000256" key="1">
    <source>
        <dbReference type="ARBA" id="ARBA00004613"/>
    </source>
</evidence>
<evidence type="ECO:0000256" key="4">
    <source>
        <dbReference type="ARBA" id="ARBA00022729"/>
    </source>
</evidence>
<comment type="similarity">
    <text evidence="2 6">Belongs to the CREG family.</text>
</comment>
<feature type="signal peptide" evidence="6">
    <location>
        <begin position="1"/>
        <end position="19"/>
    </location>
</feature>
<dbReference type="InterPro" id="IPR014631">
    <property type="entry name" value="CREG"/>
</dbReference>
<evidence type="ECO:0000313" key="8">
    <source>
        <dbReference type="EMBL" id="KAL2087423.1"/>
    </source>
</evidence>
<evidence type="ECO:0000313" key="9">
    <source>
        <dbReference type="Proteomes" id="UP001591681"/>
    </source>
</evidence>
<dbReference type="PIRSF" id="PIRSF036911">
    <property type="entry name" value="CREG"/>
    <property type="match status" value="1"/>
</dbReference>
<feature type="domain" description="CREG-like beta-barrel" evidence="7">
    <location>
        <begin position="22"/>
        <end position="190"/>
    </location>
</feature>
<dbReference type="GO" id="GO:0012505">
    <property type="term" value="C:endomembrane system"/>
    <property type="evidence" value="ECO:0007669"/>
    <property type="project" value="UniProtKB-ARBA"/>
</dbReference>
<reference evidence="8 9" key="1">
    <citation type="submission" date="2024-09" db="EMBL/GenBank/DDBJ databases">
        <title>A chromosome-level genome assembly of Gray's grenadier anchovy, Coilia grayii.</title>
        <authorList>
            <person name="Fu Z."/>
        </authorList>
    </citation>
    <scope>NUCLEOTIDE SEQUENCE [LARGE SCALE GENOMIC DNA]</scope>
    <source>
        <strain evidence="8">G4</strain>
        <tissue evidence="8">Muscle</tissue>
    </source>
</reference>
<dbReference type="InterPro" id="IPR012349">
    <property type="entry name" value="Split_barrel_FMN-bd"/>
</dbReference>
<organism evidence="8 9">
    <name type="scientific">Coilia grayii</name>
    <name type="common">Gray's grenadier anchovy</name>
    <dbReference type="NCBI Taxonomy" id="363190"/>
    <lineage>
        <taxon>Eukaryota</taxon>
        <taxon>Metazoa</taxon>
        <taxon>Chordata</taxon>
        <taxon>Craniata</taxon>
        <taxon>Vertebrata</taxon>
        <taxon>Euteleostomi</taxon>
        <taxon>Actinopterygii</taxon>
        <taxon>Neopterygii</taxon>
        <taxon>Teleostei</taxon>
        <taxon>Clupei</taxon>
        <taxon>Clupeiformes</taxon>
        <taxon>Clupeoidei</taxon>
        <taxon>Engraulidae</taxon>
        <taxon>Coilinae</taxon>
        <taxon>Coilia</taxon>
    </lineage>
</organism>
<keyword evidence="5" id="KW-0325">Glycoprotein</keyword>
<evidence type="ECO:0000256" key="2">
    <source>
        <dbReference type="ARBA" id="ARBA00009230"/>
    </source>
</evidence>
<dbReference type="SUPFAM" id="SSF50475">
    <property type="entry name" value="FMN-binding split barrel"/>
    <property type="match status" value="1"/>
</dbReference>
<name>A0ABD1JN93_9TELE</name>
<dbReference type="PANTHER" id="PTHR13343:SF21">
    <property type="entry name" value="PROTEIN CREG1"/>
    <property type="match status" value="1"/>
</dbReference>
<dbReference type="GO" id="GO:0005737">
    <property type="term" value="C:cytoplasm"/>
    <property type="evidence" value="ECO:0007669"/>
    <property type="project" value="UniProtKB-ARBA"/>
</dbReference>
<evidence type="ECO:0000256" key="3">
    <source>
        <dbReference type="ARBA" id="ARBA00022525"/>
    </source>
</evidence>
<proteinExistence type="inferred from homology"/>
<dbReference type="Pfam" id="PF13883">
    <property type="entry name" value="CREG_beta-barrel"/>
    <property type="match status" value="1"/>
</dbReference>
<sequence>MTVQLFALVLVLLMECGQSKIPPHEEVARVARYVVNQCAWASMATISTHDPVRGQPFANLFSISDGPVGYGKGIPYMYLTHMEISVQDLEVNSQASLCMSLAQTDFCKKQGYDPQSPLCAHVILSGSVVEVKNASVEALEAKRALFDRHPEMIDWPTDHNWFFAKMNITQVWVLDYFGGVKIVTPEDYFKATPY</sequence>
<dbReference type="AlphaFoldDB" id="A0ABD1JN93"/>
<dbReference type="FunFam" id="2.30.110.10:FF:000004">
    <property type="entry name" value="Cellular repressor of E1A-stimulated genes 1"/>
    <property type="match status" value="1"/>
</dbReference>
<keyword evidence="3 6" id="KW-0964">Secreted</keyword>
<gene>
    <name evidence="8" type="ORF">ACEWY4_016251</name>
</gene>
<feature type="chain" id="PRO_5044537045" description="CREG-like beta-barrel domain-containing protein" evidence="6">
    <location>
        <begin position="20"/>
        <end position="194"/>
    </location>
</feature>
<evidence type="ECO:0000256" key="5">
    <source>
        <dbReference type="ARBA" id="ARBA00023180"/>
    </source>
</evidence>
<keyword evidence="4 6" id="KW-0732">Signal</keyword>
<dbReference type="InterPro" id="IPR055343">
    <property type="entry name" value="CREG_beta-barrel"/>
</dbReference>
<evidence type="ECO:0000256" key="6">
    <source>
        <dbReference type="PIRNR" id="PIRNR036911"/>
    </source>
</evidence>
<accession>A0ABD1JN93</accession>
<keyword evidence="9" id="KW-1185">Reference proteome</keyword>
<comment type="subcellular location">
    <subcellularLocation>
        <location evidence="1">Secreted</location>
    </subcellularLocation>
</comment>